<proteinExistence type="predicted"/>
<dbReference type="RefSeq" id="WP_132314108.1">
    <property type="nucleotide sequence ID" value="NZ_SMAR01000051.1"/>
</dbReference>
<keyword evidence="2" id="KW-1185">Reference proteome</keyword>
<evidence type="ECO:0000313" key="1">
    <source>
        <dbReference type="EMBL" id="TCT29611.1"/>
    </source>
</evidence>
<protein>
    <submittedName>
        <fullName evidence="1">Uncharacterized protein</fullName>
    </submittedName>
</protein>
<accession>A0A4R3NE45</accession>
<evidence type="ECO:0000313" key="2">
    <source>
        <dbReference type="Proteomes" id="UP000295097"/>
    </source>
</evidence>
<dbReference type="EMBL" id="SMAR01000051">
    <property type="protein sequence ID" value="TCT29611.1"/>
    <property type="molecule type" value="Genomic_DNA"/>
</dbReference>
<dbReference type="Proteomes" id="UP000295097">
    <property type="component" value="Unassembled WGS sequence"/>
</dbReference>
<organism evidence="1 2">
    <name type="scientific">Martelella mediterranea</name>
    <dbReference type="NCBI Taxonomy" id="293089"/>
    <lineage>
        <taxon>Bacteria</taxon>
        <taxon>Pseudomonadati</taxon>
        <taxon>Pseudomonadota</taxon>
        <taxon>Alphaproteobacteria</taxon>
        <taxon>Hyphomicrobiales</taxon>
        <taxon>Aurantimonadaceae</taxon>
        <taxon>Martelella</taxon>
    </lineage>
</organism>
<reference evidence="1 2" key="1">
    <citation type="submission" date="2019-03" db="EMBL/GenBank/DDBJ databases">
        <title>Freshwater and sediment microbial communities from various areas in North America, analyzing microbe dynamics in response to fracking.</title>
        <authorList>
            <person name="Lamendella R."/>
        </authorList>
    </citation>
    <scope>NUCLEOTIDE SEQUENCE [LARGE SCALE GENOMIC DNA]</scope>
    <source>
        <strain evidence="1 2">175.2</strain>
    </source>
</reference>
<sequence length="164" mass="17820">MARLLTQKAVDGLRETSRRAVVQGGGPEKFQHSTRLNQSQLSKCWTHVHDPSRKSQQVMAIDVAVEADMEAGAPVILGEMARLEGYRLERDDFEESGKGGLGIADIGTFQAAFHALSQSMMDAAADGKVDAREAADILEHFAKFLRVAHVVECKAHDCDDGGEV</sequence>
<dbReference type="OrthoDB" id="8369924at2"/>
<name>A0A4R3NE45_9HYPH</name>
<comment type="caution">
    <text evidence="1">The sequence shown here is derived from an EMBL/GenBank/DDBJ whole genome shotgun (WGS) entry which is preliminary data.</text>
</comment>
<dbReference type="AlphaFoldDB" id="A0A4R3NE45"/>
<gene>
    <name evidence="1" type="ORF">EDC90_10518</name>
</gene>